<proteinExistence type="predicted"/>
<dbReference type="OrthoDB" id="3796810at2759"/>
<evidence type="ECO:0000313" key="2">
    <source>
        <dbReference type="Proteomes" id="UP000799291"/>
    </source>
</evidence>
<dbReference type="Proteomes" id="UP000799291">
    <property type="component" value="Unassembled WGS sequence"/>
</dbReference>
<evidence type="ECO:0000313" key="1">
    <source>
        <dbReference type="EMBL" id="KAF2688894.1"/>
    </source>
</evidence>
<name>A0A6G1JE99_9PLEO</name>
<organism evidence="1 2">
    <name type="scientific">Lentithecium fluviatile CBS 122367</name>
    <dbReference type="NCBI Taxonomy" id="1168545"/>
    <lineage>
        <taxon>Eukaryota</taxon>
        <taxon>Fungi</taxon>
        <taxon>Dikarya</taxon>
        <taxon>Ascomycota</taxon>
        <taxon>Pezizomycotina</taxon>
        <taxon>Dothideomycetes</taxon>
        <taxon>Pleosporomycetidae</taxon>
        <taxon>Pleosporales</taxon>
        <taxon>Massarineae</taxon>
        <taxon>Lentitheciaceae</taxon>
        <taxon>Lentithecium</taxon>
    </lineage>
</organism>
<dbReference type="EMBL" id="MU005573">
    <property type="protein sequence ID" value="KAF2688894.1"/>
    <property type="molecule type" value="Genomic_DNA"/>
</dbReference>
<gene>
    <name evidence="1" type="ORF">K458DRAFT_385058</name>
</gene>
<sequence>MGPSTAGLRIQPCAFPTSLRNNHSIVLYTTHRYTVSSPTILQQTSQHPKIVEGNLVTLYKEHRSVICLTPTPVSPMRSFPASRYAVLRQKDLIDDHVIKRAVGRNLVADVKDLFGQLLRDQAKFARQADEKRKAEKTRYRGARKRNPLESKSVEDFFAEMDMSESVALNPSNENPSQVPDWQPEMTALDKDDPVLSIPIGEVAIIVKRGSKELFARQADGSVHQVMKREAAQVRPTTPGRKAVQAKLTARRRHESVGYEFIEDNWVVVDDAGSDDDFTASEIR</sequence>
<accession>A0A6G1JE99</accession>
<reference evidence="1" key="1">
    <citation type="journal article" date="2020" name="Stud. Mycol.">
        <title>101 Dothideomycetes genomes: a test case for predicting lifestyles and emergence of pathogens.</title>
        <authorList>
            <person name="Haridas S."/>
            <person name="Albert R."/>
            <person name="Binder M."/>
            <person name="Bloem J."/>
            <person name="Labutti K."/>
            <person name="Salamov A."/>
            <person name="Andreopoulos B."/>
            <person name="Baker S."/>
            <person name="Barry K."/>
            <person name="Bills G."/>
            <person name="Bluhm B."/>
            <person name="Cannon C."/>
            <person name="Castanera R."/>
            <person name="Culley D."/>
            <person name="Daum C."/>
            <person name="Ezra D."/>
            <person name="Gonzalez J."/>
            <person name="Henrissat B."/>
            <person name="Kuo A."/>
            <person name="Liang C."/>
            <person name="Lipzen A."/>
            <person name="Lutzoni F."/>
            <person name="Magnuson J."/>
            <person name="Mondo S."/>
            <person name="Nolan M."/>
            <person name="Ohm R."/>
            <person name="Pangilinan J."/>
            <person name="Park H.-J."/>
            <person name="Ramirez L."/>
            <person name="Alfaro M."/>
            <person name="Sun H."/>
            <person name="Tritt A."/>
            <person name="Yoshinaga Y."/>
            <person name="Zwiers L.-H."/>
            <person name="Turgeon B."/>
            <person name="Goodwin S."/>
            <person name="Spatafora J."/>
            <person name="Crous P."/>
            <person name="Grigoriev I."/>
        </authorList>
    </citation>
    <scope>NUCLEOTIDE SEQUENCE</scope>
    <source>
        <strain evidence="1">CBS 122367</strain>
    </source>
</reference>
<keyword evidence="2" id="KW-1185">Reference proteome</keyword>
<dbReference type="AlphaFoldDB" id="A0A6G1JE99"/>
<protein>
    <submittedName>
        <fullName evidence="1">Uncharacterized protein</fullName>
    </submittedName>
</protein>